<protein>
    <submittedName>
        <fullName evidence="2">Uncharacterized protein</fullName>
    </submittedName>
</protein>
<evidence type="ECO:0000313" key="2">
    <source>
        <dbReference type="EMBL" id="MBT0770920.1"/>
    </source>
</evidence>
<name>A0ABS5TIT6_9ACTN</name>
<feature type="region of interest" description="Disordered" evidence="1">
    <location>
        <begin position="1"/>
        <end position="34"/>
    </location>
</feature>
<dbReference type="Proteomes" id="UP001197247">
    <property type="component" value="Unassembled WGS sequence"/>
</dbReference>
<comment type="caution">
    <text evidence="2">The sequence shown here is derived from an EMBL/GenBank/DDBJ whole genome shotgun (WGS) entry which is preliminary data.</text>
</comment>
<reference evidence="2 3" key="1">
    <citation type="submission" date="2021-05" db="EMBL/GenBank/DDBJ databases">
        <title>Kineosporia and Streptomyces sp. nov. two new marine actinobacteria isolated from Coral.</title>
        <authorList>
            <person name="Buangrab K."/>
            <person name="Sutthacheep M."/>
            <person name="Yeemin T."/>
            <person name="Harunari E."/>
            <person name="Igarashi Y."/>
            <person name="Kanchanasin P."/>
            <person name="Tanasupawat S."/>
            <person name="Phongsopitanun W."/>
        </authorList>
    </citation>
    <scope>NUCLEOTIDE SEQUENCE [LARGE SCALE GENOMIC DNA]</scope>
    <source>
        <strain evidence="2 3">J2-2</strain>
    </source>
</reference>
<dbReference type="EMBL" id="JAHBAY010000007">
    <property type="protein sequence ID" value="MBT0770920.1"/>
    <property type="molecule type" value="Genomic_DNA"/>
</dbReference>
<evidence type="ECO:0000256" key="1">
    <source>
        <dbReference type="SAM" id="MobiDB-lite"/>
    </source>
</evidence>
<accession>A0ABS5TIT6</accession>
<organism evidence="2 3">
    <name type="scientific">Kineosporia corallincola</name>
    <dbReference type="NCBI Taxonomy" id="2835133"/>
    <lineage>
        <taxon>Bacteria</taxon>
        <taxon>Bacillati</taxon>
        <taxon>Actinomycetota</taxon>
        <taxon>Actinomycetes</taxon>
        <taxon>Kineosporiales</taxon>
        <taxon>Kineosporiaceae</taxon>
        <taxon>Kineosporia</taxon>
    </lineage>
</organism>
<gene>
    <name evidence="2" type="ORF">KIH74_18415</name>
</gene>
<feature type="compositionally biased region" description="Gly residues" evidence="1">
    <location>
        <begin position="16"/>
        <end position="27"/>
    </location>
</feature>
<sequence length="247" mass="26919">MTSPIWGTPGPAAGTGRTGGRDAGPGLPGADEAGFTGLRAGTLVEVLERTRTITVSRHDHDIEDAERHDYELLTPDRRLRLARLEHRPTRMNQLAGPLLPAPYLLIDEHLHPVTGLLRSPRIGRGPARFELSGPLTGSAGQESRPHEPRIRVTTGQGRVMWLSGASWNAGRYQVADGVREDGTPGRVIAGVERESNGYLTGTFRYQVTFRHALPGPDRLLLLVAVMLLDELGRGKKENAATWGVRAR</sequence>
<dbReference type="RefSeq" id="WP_214157207.1">
    <property type="nucleotide sequence ID" value="NZ_JAHBAY010000007.1"/>
</dbReference>
<proteinExistence type="predicted"/>
<evidence type="ECO:0000313" key="3">
    <source>
        <dbReference type="Proteomes" id="UP001197247"/>
    </source>
</evidence>
<keyword evidence="3" id="KW-1185">Reference proteome</keyword>